<name>A0A9W8DYH8_9FUNG</name>
<evidence type="ECO:0000313" key="9">
    <source>
        <dbReference type="EMBL" id="KAJ1928649.1"/>
    </source>
</evidence>
<dbReference type="InterPro" id="IPR015943">
    <property type="entry name" value="WD40/YVTN_repeat-like_dom_sf"/>
</dbReference>
<dbReference type="GO" id="GO:0031369">
    <property type="term" value="F:translation initiation factor binding"/>
    <property type="evidence" value="ECO:0007669"/>
    <property type="project" value="InterPro"/>
</dbReference>
<evidence type="ECO:0000256" key="2">
    <source>
        <dbReference type="ARBA" id="ARBA00022490"/>
    </source>
</evidence>
<dbReference type="GO" id="GO:0001732">
    <property type="term" value="P:formation of cytoplasmic translation initiation complex"/>
    <property type="evidence" value="ECO:0007669"/>
    <property type="project" value="UniProtKB-UniRule"/>
</dbReference>
<dbReference type="PROSITE" id="PS50102">
    <property type="entry name" value="RRM"/>
    <property type="match status" value="1"/>
</dbReference>
<dbReference type="SUPFAM" id="SSF82171">
    <property type="entry name" value="DPP6 N-terminal domain-like"/>
    <property type="match status" value="1"/>
</dbReference>
<dbReference type="EMBL" id="JANBPT010000064">
    <property type="protein sequence ID" value="KAJ1928649.1"/>
    <property type="molecule type" value="Genomic_DNA"/>
</dbReference>
<dbReference type="FunFam" id="2.130.10.10:FF:000947">
    <property type="entry name" value="Eukaryotic translation initiation factor 3 subunit B"/>
    <property type="match status" value="1"/>
</dbReference>
<dbReference type="PIRSF" id="PIRSF036424">
    <property type="entry name" value="eIF3b"/>
    <property type="match status" value="1"/>
</dbReference>
<dbReference type="GO" id="GO:0005852">
    <property type="term" value="C:eukaryotic translation initiation factor 3 complex"/>
    <property type="evidence" value="ECO:0007669"/>
    <property type="project" value="UniProtKB-UniRule"/>
</dbReference>
<dbReference type="HAMAP" id="MF_03001">
    <property type="entry name" value="eIF3b"/>
    <property type="match status" value="1"/>
</dbReference>
<dbReference type="GO" id="GO:0003723">
    <property type="term" value="F:RNA binding"/>
    <property type="evidence" value="ECO:0007669"/>
    <property type="project" value="UniProtKB-UniRule"/>
</dbReference>
<dbReference type="FunFam" id="3.30.70.330:FF:000235">
    <property type="entry name" value="Eukaryotic translation initiation factor 3 subunit B"/>
    <property type="match status" value="1"/>
</dbReference>
<comment type="similarity">
    <text evidence="6 7">Belongs to the eIF-3 subunit B family.</text>
</comment>
<reference evidence="10" key="1">
    <citation type="submission" date="2022-07" db="EMBL/GenBank/DDBJ databases">
        <title>Phylogenomic reconstructions and comparative analyses of Kickxellomycotina fungi.</title>
        <authorList>
            <person name="Reynolds N.K."/>
            <person name="Stajich J.E."/>
            <person name="Barry K."/>
            <person name="Grigoriev I.V."/>
            <person name="Crous P."/>
            <person name="Smith M.E."/>
        </authorList>
    </citation>
    <scope>NUCLEOTIDE SEQUENCE</scope>
    <source>
        <strain evidence="10">RSA 861</strain>
    </source>
</reference>
<dbReference type="GO" id="GO:0003743">
    <property type="term" value="F:translation initiation factor activity"/>
    <property type="evidence" value="ECO:0007669"/>
    <property type="project" value="UniProtKB-UniRule"/>
</dbReference>
<comment type="caution">
    <text evidence="10">The sequence shown here is derived from an EMBL/GenBank/DDBJ whole genome shotgun (WGS) entry which is preliminary data.</text>
</comment>
<evidence type="ECO:0000259" key="8">
    <source>
        <dbReference type="PROSITE" id="PS50102"/>
    </source>
</evidence>
<dbReference type="Gene3D" id="2.130.10.10">
    <property type="entry name" value="YVTN repeat-like/Quinoprotein amine dehydrogenase"/>
    <property type="match status" value="2"/>
</dbReference>
<dbReference type="Pfam" id="PF08662">
    <property type="entry name" value="eIF2A"/>
    <property type="match status" value="1"/>
</dbReference>
<dbReference type="InterPro" id="IPR013979">
    <property type="entry name" value="TIF_beta_prop-like"/>
</dbReference>
<organism evidence="10 11">
    <name type="scientific">Tieghemiomyces parasiticus</name>
    <dbReference type="NCBI Taxonomy" id="78921"/>
    <lineage>
        <taxon>Eukaryota</taxon>
        <taxon>Fungi</taxon>
        <taxon>Fungi incertae sedis</taxon>
        <taxon>Zoopagomycota</taxon>
        <taxon>Kickxellomycotina</taxon>
        <taxon>Dimargaritomycetes</taxon>
        <taxon>Dimargaritales</taxon>
        <taxon>Dimargaritaceae</taxon>
        <taxon>Tieghemiomyces</taxon>
    </lineage>
</organism>
<feature type="domain" description="RRM" evidence="8">
    <location>
        <begin position="35"/>
        <end position="126"/>
    </location>
</feature>
<dbReference type="Proteomes" id="UP001150569">
    <property type="component" value="Unassembled WGS sequence"/>
</dbReference>
<dbReference type="GO" id="GO:0033290">
    <property type="term" value="C:eukaryotic 48S preinitiation complex"/>
    <property type="evidence" value="ECO:0007669"/>
    <property type="project" value="UniProtKB-UniRule"/>
</dbReference>
<dbReference type="PANTHER" id="PTHR14068">
    <property type="entry name" value="EUKARYOTIC TRANSLATION INITIATION FACTOR 3 EIF3 -RELATED"/>
    <property type="match status" value="1"/>
</dbReference>
<dbReference type="InterPro" id="IPR000504">
    <property type="entry name" value="RRM_dom"/>
</dbReference>
<dbReference type="InterPro" id="IPR034363">
    <property type="entry name" value="eIF3B_RRM"/>
</dbReference>
<keyword evidence="2 6" id="KW-0963">Cytoplasm</keyword>
<dbReference type="PANTHER" id="PTHR14068:SF0">
    <property type="entry name" value="EUKARYOTIC TRANSLATION INITIATION FACTOR 3 SUBUNIT B"/>
    <property type="match status" value="1"/>
</dbReference>
<keyword evidence="3 6" id="KW-0396">Initiation factor</keyword>
<keyword evidence="5 6" id="KW-0648">Protein biosynthesis</keyword>
<dbReference type="AlphaFoldDB" id="A0A9W8DYH8"/>
<comment type="subcellular location">
    <subcellularLocation>
        <location evidence="1 6 7">Cytoplasm</location>
    </subcellularLocation>
</comment>
<evidence type="ECO:0000256" key="5">
    <source>
        <dbReference type="ARBA" id="ARBA00022917"/>
    </source>
</evidence>
<dbReference type="InterPro" id="IPR011400">
    <property type="entry name" value="EIF3B"/>
</dbReference>
<evidence type="ECO:0000313" key="11">
    <source>
        <dbReference type="Proteomes" id="UP001150569"/>
    </source>
</evidence>
<comment type="function">
    <text evidence="7">Component of the eukaryotic translation initiation factor 3 (eIF-3) complex, which is involved in protein synthesis and, together with other initiation factors, stimulates binding of mRNA and methionyl-tRNAi to the 40S ribosome.</text>
</comment>
<dbReference type="SUPFAM" id="SSF54928">
    <property type="entry name" value="RNA-binding domain, RBD"/>
    <property type="match status" value="1"/>
</dbReference>
<dbReference type="GO" id="GO:0016282">
    <property type="term" value="C:eukaryotic 43S preinitiation complex"/>
    <property type="evidence" value="ECO:0007669"/>
    <property type="project" value="UniProtKB-UniRule"/>
</dbReference>
<proteinExistence type="inferred from homology"/>
<sequence length="754" mass="85387">MPALDPRNLPASEADIDFSDIEEKYQLTFNESFDNVIVVDHLPVVDSSKEEKLLTVVKKIFKAVAPLKDDGLFMPKEEDPETGKTTTQGYLFIELDTPEQAAAAIKQLNGFKMDKTHILSVHKFTDVERYATLSDTFRAPVIPAYEEREHLRSWLLDERARDEFVTFRGDEVVVSVNNKNGKPDNVFTRNKWTESYLQWSPKGTYLTTFHRQGVVLWGGPSWNKIVRFVHPGVKFADYSPNEKYLVTCSPEPINSEAVAAVNPQDNPFGPEDDDKHIAIWDLRTGALLRTFVMPQLASKSPVPLSMKEAWPHFKWSADDRYFARVVPGQMLSIYEAPGMGLLDRKSLKVEGIVNFAWSPTGGKAGRPASADAAKRGEHSLAYWTPEVANQPARVTLLSVPSKEVVRTKNLFSISDCKLYWHPSGDYLCVKADRLSKSKKTTFTNLELFWMRERSVPVETVEFKDNVVVFAWEPKGPVPRFATVSTVDPQAVQYNASGMAVNTNRNTVSFYALQGASKLKSEAAGVIGNFECVERLEKKTTNEVLWSPNGRYAVLGTVRTTSVWDLEFWDTAYELSAPNAQGRTTEFRLLASPELYGVTDVEWDPTGRYVAAYASAWRHSMENGFALYDLRGSLLGKHTFEKFKQFLWRPRPASLLSAEDKARIVKELPKLAPKFEEEDLMSESAASSAEIMKRRRLNEDWKQWRQRQAKEYAQDCEVLGKHSAAVENDTEGDANVETIEEWVEEVVEETEEVVE</sequence>
<evidence type="ECO:0000256" key="7">
    <source>
        <dbReference type="PIRNR" id="PIRNR036424"/>
    </source>
</evidence>
<dbReference type="CDD" id="cd12278">
    <property type="entry name" value="RRM_eIF3B"/>
    <property type="match status" value="1"/>
</dbReference>
<keyword evidence="4 6" id="KW-0694">RNA-binding</keyword>
<evidence type="ECO:0000256" key="3">
    <source>
        <dbReference type="ARBA" id="ARBA00022540"/>
    </source>
</evidence>
<evidence type="ECO:0000256" key="1">
    <source>
        <dbReference type="ARBA" id="ARBA00004496"/>
    </source>
</evidence>
<evidence type="ECO:0000256" key="6">
    <source>
        <dbReference type="HAMAP-Rule" id="MF_03001"/>
    </source>
</evidence>
<keyword evidence="11" id="KW-1185">Reference proteome</keyword>
<accession>A0A9W8DYH8</accession>
<gene>
    <name evidence="10" type="primary">PRT1_1</name>
    <name evidence="6" type="synonym">PRT1</name>
    <name evidence="9" type="synonym">PRT1_2</name>
    <name evidence="10" type="ORF">IWQ60_001239</name>
    <name evidence="9" type="ORF">IWQ60_001854</name>
</gene>
<dbReference type="InterPro" id="IPR035979">
    <property type="entry name" value="RBD_domain_sf"/>
</dbReference>
<protein>
    <recommendedName>
        <fullName evidence="6">Eukaryotic translation initiation factor 3 subunit B</fullName>
        <shortName evidence="6">eIF3b</shortName>
    </recommendedName>
    <alternativeName>
        <fullName evidence="6">Eukaryotic translation initiation factor 3 90 kDa subunit homolog</fullName>
        <shortName evidence="6">eIF3 p90</shortName>
    </alternativeName>
    <alternativeName>
        <fullName evidence="6">Translation initiation factor eIF3, p90 subunit homolog</fullName>
    </alternativeName>
</protein>
<comment type="function">
    <text evidence="6">RNA-binding component of the eukaryotic translation initiation factor 3 (eIF-3) complex, which is involved in protein synthesis of a specialized repertoire of mRNAs and, together with other initiation factors, stimulates binding of mRNA and methionyl-tRNAi to the 40S ribosome. The eIF-3 complex specifically targets and initiates translation of a subset of mRNAs involved in cell proliferation.</text>
</comment>
<comment type="subunit">
    <text evidence="6 7">Component of the eukaryotic translation initiation factor 3 (eIF-3) complex.</text>
</comment>
<evidence type="ECO:0000313" key="10">
    <source>
        <dbReference type="EMBL" id="KAJ1929376.1"/>
    </source>
</evidence>
<dbReference type="OrthoDB" id="10250414at2759"/>
<dbReference type="EMBL" id="JANBPT010000037">
    <property type="protein sequence ID" value="KAJ1929376.1"/>
    <property type="molecule type" value="Genomic_DNA"/>
</dbReference>
<dbReference type="InterPro" id="IPR012677">
    <property type="entry name" value="Nucleotide-bd_a/b_plait_sf"/>
</dbReference>
<dbReference type="Gene3D" id="3.30.70.330">
    <property type="match status" value="1"/>
</dbReference>
<evidence type="ECO:0000256" key="4">
    <source>
        <dbReference type="ARBA" id="ARBA00022884"/>
    </source>
</evidence>